<dbReference type="GO" id="GO:0045454">
    <property type="term" value="P:cell redox homeostasis"/>
    <property type="evidence" value="ECO:0007669"/>
    <property type="project" value="TreeGrafter"/>
</dbReference>
<dbReference type="PANTHER" id="PTHR45663:SF11">
    <property type="entry name" value="GEO12009P1"/>
    <property type="match status" value="1"/>
</dbReference>
<organism evidence="5 6">
    <name type="scientific">Allokutzneria albata</name>
    <name type="common">Kibdelosporangium albatum</name>
    <dbReference type="NCBI Taxonomy" id="211114"/>
    <lineage>
        <taxon>Bacteria</taxon>
        <taxon>Bacillati</taxon>
        <taxon>Actinomycetota</taxon>
        <taxon>Actinomycetes</taxon>
        <taxon>Pseudonocardiales</taxon>
        <taxon>Pseudonocardiaceae</taxon>
        <taxon>Allokutzneria</taxon>
    </lineage>
</organism>
<accession>A0A1G9SCM0</accession>
<keyword evidence="6" id="KW-1185">Reference proteome</keyword>
<comment type="similarity">
    <text evidence="1">Belongs to the thioredoxin family.</text>
</comment>
<proteinExistence type="inferred from homology"/>
<feature type="domain" description="Thioredoxin" evidence="4">
    <location>
        <begin position="25"/>
        <end position="149"/>
    </location>
</feature>
<evidence type="ECO:0000259" key="4">
    <source>
        <dbReference type="PROSITE" id="PS51352"/>
    </source>
</evidence>
<dbReference type="SUPFAM" id="SSF52833">
    <property type="entry name" value="Thioredoxin-like"/>
    <property type="match status" value="1"/>
</dbReference>
<evidence type="ECO:0000256" key="1">
    <source>
        <dbReference type="ARBA" id="ARBA00008987"/>
    </source>
</evidence>
<feature type="chain" id="PRO_5009245467" evidence="3">
    <location>
        <begin position="31"/>
        <end position="151"/>
    </location>
</feature>
<dbReference type="RefSeq" id="WP_030432182.1">
    <property type="nucleotide sequence ID" value="NZ_JOEF01000024.1"/>
</dbReference>
<name>A0A1G9SCM0_ALLAB</name>
<dbReference type="GO" id="GO:0015035">
    <property type="term" value="F:protein-disulfide reductase activity"/>
    <property type="evidence" value="ECO:0007669"/>
    <property type="project" value="TreeGrafter"/>
</dbReference>
<keyword evidence="2" id="KW-0676">Redox-active center</keyword>
<keyword evidence="3" id="KW-0732">Signal</keyword>
<dbReference type="PANTHER" id="PTHR45663">
    <property type="entry name" value="GEO12009P1"/>
    <property type="match status" value="1"/>
</dbReference>
<evidence type="ECO:0000256" key="2">
    <source>
        <dbReference type="ARBA" id="ARBA00023284"/>
    </source>
</evidence>
<gene>
    <name evidence="5" type="ORF">SAMN04489726_1066</name>
</gene>
<dbReference type="GO" id="GO:0005829">
    <property type="term" value="C:cytosol"/>
    <property type="evidence" value="ECO:0007669"/>
    <property type="project" value="TreeGrafter"/>
</dbReference>
<dbReference type="CDD" id="cd02947">
    <property type="entry name" value="TRX_family"/>
    <property type="match status" value="1"/>
</dbReference>
<dbReference type="STRING" id="211114.SAMN04489726_1066"/>
<dbReference type="AlphaFoldDB" id="A0A1G9SCM0"/>
<dbReference type="eggNOG" id="COG3118">
    <property type="taxonomic scope" value="Bacteria"/>
</dbReference>
<dbReference type="Gene3D" id="3.40.30.10">
    <property type="entry name" value="Glutaredoxin"/>
    <property type="match status" value="1"/>
</dbReference>
<dbReference type="Pfam" id="PF00085">
    <property type="entry name" value="Thioredoxin"/>
    <property type="match status" value="1"/>
</dbReference>
<dbReference type="OrthoDB" id="7629852at2"/>
<dbReference type="Proteomes" id="UP000183376">
    <property type="component" value="Chromosome I"/>
</dbReference>
<evidence type="ECO:0000313" key="6">
    <source>
        <dbReference type="Proteomes" id="UP000183376"/>
    </source>
</evidence>
<reference evidence="5 6" key="1">
    <citation type="submission" date="2016-10" db="EMBL/GenBank/DDBJ databases">
        <authorList>
            <person name="de Groot N.N."/>
        </authorList>
    </citation>
    <scope>NUCLEOTIDE SEQUENCE [LARGE SCALE GENOMIC DNA]</scope>
    <source>
        <strain evidence="5 6">DSM 44149</strain>
    </source>
</reference>
<dbReference type="InterPro" id="IPR036249">
    <property type="entry name" value="Thioredoxin-like_sf"/>
</dbReference>
<dbReference type="EMBL" id="LT629701">
    <property type="protein sequence ID" value="SDM33131.1"/>
    <property type="molecule type" value="Genomic_DNA"/>
</dbReference>
<dbReference type="PROSITE" id="PS51352">
    <property type="entry name" value="THIOREDOXIN_2"/>
    <property type="match status" value="1"/>
</dbReference>
<protein>
    <submittedName>
        <fullName evidence="5">Putative thioredoxin</fullName>
    </submittedName>
</protein>
<sequence>MSLLGRLLRAGVAAVAIVAATFAAVAPATAAPAETALANENVVQVTSANHAQILEISKTKLVILDFGAEWCGPCRQMKPVIERLAAEYNGRFLLGVVNVDVSRDLSSKYRIQYLPTLVPVRHGAELPNSRHIGYRGETALRTWIDAQLAKG</sequence>
<dbReference type="InterPro" id="IPR013766">
    <property type="entry name" value="Thioredoxin_domain"/>
</dbReference>
<evidence type="ECO:0000313" key="5">
    <source>
        <dbReference type="EMBL" id="SDM33131.1"/>
    </source>
</evidence>
<feature type="signal peptide" evidence="3">
    <location>
        <begin position="1"/>
        <end position="30"/>
    </location>
</feature>
<evidence type="ECO:0000256" key="3">
    <source>
        <dbReference type="SAM" id="SignalP"/>
    </source>
</evidence>